<dbReference type="Proteomes" id="UP000689195">
    <property type="component" value="Unassembled WGS sequence"/>
</dbReference>
<evidence type="ECO:0000313" key="2">
    <source>
        <dbReference type="EMBL" id="CAD8152461.1"/>
    </source>
</evidence>
<dbReference type="EMBL" id="CAJJDO010000023">
    <property type="protein sequence ID" value="CAD8152461.1"/>
    <property type="molecule type" value="Genomic_DNA"/>
</dbReference>
<evidence type="ECO:0000313" key="3">
    <source>
        <dbReference type="Proteomes" id="UP000689195"/>
    </source>
</evidence>
<comment type="caution">
    <text evidence="2">The sequence shown here is derived from an EMBL/GenBank/DDBJ whole genome shotgun (WGS) entry which is preliminary data.</text>
</comment>
<reference evidence="2" key="1">
    <citation type="submission" date="2021-01" db="EMBL/GenBank/DDBJ databases">
        <authorList>
            <consortium name="Genoscope - CEA"/>
            <person name="William W."/>
        </authorList>
    </citation>
    <scope>NUCLEOTIDE SEQUENCE</scope>
</reference>
<dbReference type="OrthoDB" id="308637at2759"/>
<gene>
    <name evidence="2" type="ORF">PPENT_87.1.T0230063</name>
</gene>
<keyword evidence="3" id="KW-1185">Reference proteome</keyword>
<sequence length="221" mass="26394">MIPNREQQLNQKELEALNQKNKIASILIEDATFNTMINKKRAELSDKEFLRWLDQIKRLDQQKSIPIKDIGQEKTQLNKVKQINNKQTQNHEQLKSFGQLQQQLELEKIQAQIKKNAQKAQNQIDRQRLGEIATKDFSNKKRVEENQKILEEMLKEKQKEQERQDYFINEEKYKNSKFHDYNEVQMENNLNKLKYHSKKASKGKLFNEVSKSGNPFHKKQL</sequence>
<proteinExistence type="predicted"/>
<name>A0A8S1TEK1_9CILI</name>
<accession>A0A8S1TEK1</accession>
<organism evidence="2 3">
    <name type="scientific">Paramecium pentaurelia</name>
    <dbReference type="NCBI Taxonomy" id="43138"/>
    <lineage>
        <taxon>Eukaryota</taxon>
        <taxon>Sar</taxon>
        <taxon>Alveolata</taxon>
        <taxon>Ciliophora</taxon>
        <taxon>Intramacronucleata</taxon>
        <taxon>Oligohymenophorea</taxon>
        <taxon>Peniculida</taxon>
        <taxon>Parameciidae</taxon>
        <taxon>Paramecium</taxon>
    </lineage>
</organism>
<feature type="coiled-coil region" evidence="1">
    <location>
        <begin position="101"/>
        <end position="163"/>
    </location>
</feature>
<dbReference type="AlphaFoldDB" id="A0A8S1TEK1"/>
<evidence type="ECO:0000256" key="1">
    <source>
        <dbReference type="SAM" id="Coils"/>
    </source>
</evidence>
<keyword evidence="1" id="KW-0175">Coiled coil</keyword>
<protein>
    <submittedName>
        <fullName evidence="2">Uncharacterized protein</fullName>
    </submittedName>
</protein>